<evidence type="ECO:0000313" key="3">
    <source>
        <dbReference type="Proteomes" id="UP001500192"/>
    </source>
</evidence>
<dbReference type="EMBL" id="BAABIB010000075">
    <property type="protein sequence ID" value="GAA5166328.1"/>
    <property type="molecule type" value="Genomic_DNA"/>
</dbReference>
<dbReference type="InterPro" id="IPR022742">
    <property type="entry name" value="Hydrolase_4"/>
</dbReference>
<organism evidence="2 3">
    <name type="scientific">Amycolatopsis dongchuanensis</name>
    <dbReference type="NCBI Taxonomy" id="1070866"/>
    <lineage>
        <taxon>Bacteria</taxon>
        <taxon>Bacillati</taxon>
        <taxon>Actinomycetota</taxon>
        <taxon>Actinomycetes</taxon>
        <taxon>Pseudonocardiales</taxon>
        <taxon>Pseudonocardiaceae</taxon>
        <taxon>Amycolatopsis</taxon>
    </lineage>
</organism>
<dbReference type="SUPFAM" id="SSF53474">
    <property type="entry name" value="alpha/beta-Hydrolases"/>
    <property type="match status" value="1"/>
</dbReference>
<dbReference type="Proteomes" id="UP001500192">
    <property type="component" value="Unassembled WGS sequence"/>
</dbReference>
<keyword evidence="3" id="KW-1185">Reference proteome</keyword>
<keyword evidence="2" id="KW-0378">Hydrolase</keyword>
<proteinExistence type="predicted"/>
<evidence type="ECO:0000313" key="2">
    <source>
        <dbReference type="EMBL" id="GAA5166328.1"/>
    </source>
</evidence>
<dbReference type="InterPro" id="IPR029058">
    <property type="entry name" value="AB_hydrolase_fold"/>
</dbReference>
<comment type="caution">
    <text evidence="2">The sequence shown here is derived from an EMBL/GenBank/DDBJ whole genome shotgun (WGS) entry which is preliminary data.</text>
</comment>
<reference evidence="3" key="1">
    <citation type="journal article" date="2019" name="Int. J. Syst. Evol. Microbiol.">
        <title>The Global Catalogue of Microorganisms (GCM) 10K type strain sequencing project: providing services to taxonomists for standard genome sequencing and annotation.</title>
        <authorList>
            <consortium name="The Broad Institute Genomics Platform"/>
            <consortium name="The Broad Institute Genome Sequencing Center for Infectious Disease"/>
            <person name="Wu L."/>
            <person name="Ma J."/>
        </authorList>
    </citation>
    <scope>NUCLEOTIDE SEQUENCE [LARGE SCALE GENOMIC DNA]</scope>
    <source>
        <strain evidence="3">JCM 18054</strain>
    </source>
</reference>
<evidence type="ECO:0000259" key="1">
    <source>
        <dbReference type="Pfam" id="PF12146"/>
    </source>
</evidence>
<sequence length="232" mass="25566">MSVAHEVIAREAATRTWAARGPVRAVTLVLHGGAETGRQPVRPWGLAYLRMLPVARAIAAATARHGVEVRLLRNRIRGWNDPELHPVADARAELARIRAERPGVPVFLVGHSMGGRVVLRVADDPAVTSVLALAPWTPAGEPVEPVRDRSVVLAHGTLDRITNPAESYAYAERARAVARRLVRFELMSEAHAMLLRAPAWHRLARRFVLDALGAEPLPAWDEEPDQRLRLPV</sequence>
<dbReference type="Pfam" id="PF12146">
    <property type="entry name" value="Hydrolase_4"/>
    <property type="match status" value="1"/>
</dbReference>
<name>A0ABP9QRH1_9PSEU</name>
<dbReference type="Gene3D" id="3.40.50.1820">
    <property type="entry name" value="alpha/beta hydrolase"/>
    <property type="match status" value="1"/>
</dbReference>
<accession>A0ABP9QRH1</accession>
<gene>
    <name evidence="2" type="ORF">GCM10023214_38860</name>
</gene>
<dbReference type="GO" id="GO:0016787">
    <property type="term" value="F:hydrolase activity"/>
    <property type="evidence" value="ECO:0007669"/>
    <property type="project" value="UniProtKB-KW"/>
</dbReference>
<protein>
    <submittedName>
        <fullName evidence="2">Alpha/beta hydrolase</fullName>
    </submittedName>
</protein>
<feature type="domain" description="Serine aminopeptidase S33" evidence="1">
    <location>
        <begin position="86"/>
        <end position="135"/>
    </location>
</feature>